<dbReference type="GO" id="GO:0005739">
    <property type="term" value="C:mitochondrion"/>
    <property type="evidence" value="ECO:0007669"/>
    <property type="project" value="TreeGrafter"/>
</dbReference>
<feature type="repeat" description="PPR" evidence="3">
    <location>
        <begin position="350"/>
        <end position="384"/>
    </location>
</feature>
<dbReference type="GO" id="GO:0003729">
    <property type="term" value="F:mRNA binding"/>
    <property type="evidence" value="ECO:0007669"/>
    <property type="project" value="UniProtKB-ARBA"/>
</dbReference>
<evidence type="ECO:0008006" key="6">
    <source>
        <dbReference type="Google" id="ProtNLM"/>
    </source>
</evidence>
<dbReference type="PANTHER" id="PTHR45717">
    <property type="entry name" value="OS12G0527900 PROTEIN"/>
    <property type="match status" value="1"/>
</dbReference>
<dbReference type="Gene3D" id="1.25.40.10">
    <property type="entry name" value="Tetratricopeptide repeat domain"/>
    <property type="match status" value="3"/>
</dbReference>
<dbReference type="Pfam" id="PF13041">
    <property type="entry name" value="PPR_2"/>
    <property type="match status" value="1"/>
</dbReference>
<dbReference type="Proteomes" id="UP001141806">
    <property type="component" value="Unassembled WGS sequence"/>
</dbReference>
<sequence length="504" mass="56880">MYSNLFSILSRLSSKLPSGRRFPETFIHNALTIRSYSAFPYSISLTQSTASVVSQLDKWVEDGNKVKGAELKRIIRNLRNRGKASNALEVSEWTYKNGNCRFSPSDHAVQLDLVGKVRGPDAAESYFNNMSDQQKNEKTYGALLNCYVRERLMDKSLSHIQTMKEKGCASTVLTYNDLMSLYANLGQYEKVPDVLAEMKENGVSPDHFSYRTCIISYGIRSKISEMEMILEEMKGQDHIEMDWKTYSVVAKYYLKAGLTDKAMVALKGLEQQLDKLEKKPDLAYNHLISLYASLGRKTEVLRFWELKKAACSKCLNQDYMTMLDALVKLGELEEAKSFLKEWESCGNNYDFRVPNTLLIGFCEKGLVEEAEALLEDIAKSGKTPIPNSWSILASGYVGKKEMLKAVECMKKALSAYVGNEGWKPKPKLITSILGWVGDEGKVEDVETLVGLLKDVVPIDAEMYHALLKANLREGKEVDELLKNMKADGIDEDEETKNILSSRQN</sequence>
<dbReference type="SUPFAM" id="SSF48452">
    <property type="entry name" value="TPR-like"/>
    <property type="match status" value="1"/>
</dbReference>
<comment type="similarity">
    <text evidence="1">Belongs to the PPR family. P subfamily.</text>
</comment>
<dbReference type="OrthoDB" id="429961at2759"/>
<evidence type="ECO:0000256" key="2">
    <source>
        <dbReference type="ARBA" id="ARBA00022737"/>
    </source>
</evidence>
<dbReference type="AlphaFoldDB" id="A0A9Q0KUG1"/>
<dbReference type="PANTHER" id="PTHR45717:SF20">
    <property type="entry name" value="OS07G0598500 PROTEIN"/>
    <property type="match status" value="1"/>
</dbReference>
<name>A0A9Q0KUG1_9MAGN</name>
<organism evidence="4 5">
    <name type="scientific">Protea cynaroides</name>
    <dbReference type="NCBI Taxonomy" id="273540"/>
    <lineage>
        <taxon>Eukaryota</taxon>
        <taxon>Viridiplantae</taxon>
        <taxon>Streptophyta</taxon>
        <taxon>Embryophyta</taxon>
        <taxon>Tracheophyta</taxon>
        <taxon>Spermatophyta</taxon>
        <taxon>Magnoliopsida</taxon>
        <taxon>Proteales</taxon>
        <taxon>Proteaceae</taxon>
        <taxon>Protea</taxon>
    </lineage>
</organism>
<keyword evidence="5" id="KW-1185">Reference proteome</keyword>
<dbReference type="EMBL" id="JAMYWD010000003">
    <property type="protein sequence ID" value="KAJ4977073.1"/>
    <property type="molecule type" value="Genomic_DNA"/>
</dbReference>
<evidence type="ECO:0000313" key="4">
    <source>
        <dbReference type="EMBL" id="KAJ4977073.1"/>
    </source>
</evidence>
<gene>
    <name evidence="4" type="ORF">NE237_002179</name>
</gene>
<feature type="repeat" description="PPR" evidence="3">
    <location>
        <begin position="136"/>
        <end position="170"/>
    </location>
</feature>
<dbReference type="InterPro" id="IPR002885">
    <property type="entry name" value="PPR_rpt"/>
</dbReference>
<keyword evidence="2" id="KW-0677">Repeat</keyword>
<feature type="repeat" description="PPR" evidence="3">
    <location>
        <begin position="171"/>
        <end position="205"/>
    </location>
</feature>
<dbReference type="PROSITE" id="PS51375">
    <property type="entry name" value="PPR"/>
    <property type="match status" value="3"/>
</dbReference>
<accession>A0A9Q0KUG1</accession>
<protein>
    <recommendedName>
        <fullName evidence="6">Pentatricopeptide repeat-containing protein</fullName>
    </recommendedName>
</protein>
<dbReference type="NCBIfam" id="TIGR00756">
    <property type="entry name" value="PPR"/>
    <property type="match status" value="3"/>
</dbReference>
<evidence type="ECO:0000256" key="1">
    <source>
        <dbReference type="ARBA" id="ARBA00007626"/>
    </source>
</evidence>
<proteinExistence type="inferred from homology"/>
<evidence type="ECO:0000313" key="5">
    <source>
        <dbReference type="Proteomes" id="UP001141806"/>
    </source>
</evidence>
<comment type="caution">
    <text evidence="4">The sequence shown here is derived from an EMBL/GenBank/DDBJ whole genome shotgun (WGS) entry which is preliminary data.</text>
</comment>
<dbReference type="Pfam" id="PF01535">
    <property type="entry name" value="PPR"/>
    <property type="match status" value="4"/>
</dbReference>
<dbReference type="InterPro" id="IPR011990">
    <property type="entry name" value="TPR-like_helical_dom_sf"/>
</dbReference>
<evidence type="ECO:0000256" key="3">
    <source>
        <dbReference type="PROSITE-ProRule" id="PRU00708"/>
    </source>
</evidence>
<reference evidence="4" key="1">
    <citation type="journal article" date="2023" name="Plant J.">
        <title>The genome of the king protea, Protea cynaroides.</title>
        <authorList>
            <person name="Chang J."/>
            <person name="Duong T.A."/>
            <person name="Schoeman C."/>
            <person name="Ma X."/>
            <person name="Roodt D."/>
            <person name="Barker N."/>
            <person name="Li Z."/>
            <person name="Van de Peer Y."/>
            <person name="Mizrachi E."/>
        </authorList>
    </citation>
    <scope>NUCLEOTIDE SEQUENCE</scope>
    <source>
        <tissue evidence="4">Young leaves</tissue>
    </source>
</reference>